<proteinExistence type="inferred from homology"/>
<dbReference type="OrthoDB" id="425894at2759"/>
<evidence type="ECO:0000313" key="4">
    <source>
        <dbReference type="Proteomes" id="UP000694569"/>
    </source>
</evidence>
<dbReference type="GO" id="GO:0003950">
    <property type="term" value="F:NAD+ poly-ADP-ribosyltransferase activity"/>
    <property type="evidence" value="ECO:0007669"/>
    <property type="project" value="InterPro"/>
</dbReference>
<evidence type="ECO:0000313" key="3">
    <source>
        <dbReference type="Ensembl" id="ENSLLEP00000020190.1"/>
    </source>
</evidence>
<dbReference type="GeneTree" id="ENSGT00940000164445"/>
<dbReference type="Ensembl" id="ENSLLET00000020981.1">
    <property type="protein sequence ID" value="ENSLLEP00000020190.1"/>
    <property type="gene ID" value="ENSLLEG00000012806.1"/>
</dbReference>
<feature type="domain" description="PARP catalytic" evidence="2">
    <location>
        <begin position="192"/>
        <end position="268"/>
    </location>
</feature>
<dbReference type="PANTHER" id="PTHR36542:SF2">
    <property type="entry name" value="GIG2-LIKE PROTEIN DRED-RELATED"/>
    <property type="match status" value="1"/>
</dbReference>
<comment type="similarity">
    <text evidence="1">Belongs to the ARTD/PARP family.</text>
</comment>
<dbReference type="PANTHER" id="PTHR36542">
    <property type="entry name" value="GIG2-LIKE PROTEIN DRED-RELATED"/>
    <property type="match status" value="1"/>
</dbReference>
<evidence type="ECO:0000259" key="2">
    <source>
        <dbReference type="Pfam" id="PF00644"/>
    </source>
</evidence>
<dbReference type="Pfam" id="PF00644">
    <property type="entry name" value="PARP"/>
    <property type="match status" value="2"/>
</dbReference>
<dbReference type="Proteomes" id="UP000694569">
    <property type="component" value="Unplaced"/>
</dbReference>
<accession>A0A8C5MV78</accession>
<protein>
    <recommendedName>
        <fullName evidence="2">PARP catalytic domain-containing protein</fullName>
    </recommendedName>
</protein>
<sequence>MAFSLSHGDYEVREAKYSWREERLTSFCKTCLRSDEEPKNGQIYTMYHGTTLEAAEQIISYGFKPSNSGMLGKGIYVSRDEDKAASYPLKEKERRRQVILELRVNVGKVKKIDYQGHPLQKSWHDDGYDTAWVPPGCGMVDSEREEDCVWNPNRIQVTDVVKAPKKALRHLKILVEHHNRKKYLGGDEEPRNDQVYTMYHGTTLDAAEQIIAHGFTPSKGGMLGKGVYVTRDEDKAASYPLKETKERHRQVILELRVNVGKVKKIDYQGHPLQDNWHDHGFDTAWVPPGCGMVPSGREEDCVWDPNRIQVIDVVKAPKGSLLHLQNLIKEHDPGFHKMALTTKKLKKKNIHIMYHATTVTAAEHILARGFKCVPHGVLGKGVYITRYENKVTRELLDDENEEAYQVMLQLKVNVGKVLVLDTKSHPLKETWYKIYDTVWMSPASGILKSGLGDFCVRVPNRIKVIGIEKAPESSLAHLQTLMKKKASGSCKSYRRRSKRANNKNVCIINHGTTMEAAENVIRNGFQSSLDGVVGKGVYLCKYTDNTRGENVDRHCEVIMELWVNIGKDIKIDYQGHQLRTTWYKSYDTVFMPGGCAIVSSGLDEYCVRNPSRIKLVDIIKAPGNSRVHLQNLAEKYVQGFCLKCERKQVIRPL</sequence>
<dbReference type="SUPFAM" id="SSF56399">
    <property type="entry name" value="ADP-ribosylation"/>
    <property type="match status" value="4"/>
</dbReference>
<dbReference type="Gene3D" id="3.90.175.10">
    <property type="entry name" value="Diphtheria Toxin, domain 1"/>
    <property type="match status" value="2"/>
</dbReference>
<feature type="domain" description="PARP catalytic" evidence="2">
    <location>
        <begin position="40"/>
        <end position="121"/>
    </location>
</feature>
<evidence type="ECO:0000256" key="1">
    <source>
        <dbReference type="ARBA" id="ARBA00024347"/>
    </source>
</evidence>
<dbReference type="AlphaFoldDB" id="A0A8C5MV78"/>
<reference evidence="3" key="1">
    <citation type="submission" date="2025-08" db="UniProtKB">
        <authorList>
            <consortium name="Ensembl"/>
        </authorList>
    </citation>
    <scope>IDENTIFICATION</scope>
</reference>
<organism evidence="3 4">
    <name type="scientific">Leptobrachium leishanense</name>
    <name type="common">Leishan spiny toad</name>
    <dbReference type="NCBI Taxonomy" id="445787"/>
    <lineage>
        <taxon>Eukaryota</taxon>
        <taxon>Metazoa</taxon>
        <taxon>Chordata</taxon>
        <taxon>Craniata</taxon>
        <taxon>Vertebrata</taxon>
        <taxon>Euteleostomi</taxon>
        <taxon>Amphibia</taxon>
        <taxon>Batrachia</taxon>
        <taxon>Anura</taxon>
        <taxon>Pelobatoidea</taxon>
        <taxon>Megophryidae</taxon>
        <taxon>Leptobrachium</taxon>
    </lineage>
</organism>
<keyword evidence="4" id="KW-1185">Reference proteome</keyword>
<dbReference type="InterPro" id="IPR012317">
    <property type="entry name" value="Poly(ADP-ribose)pol_cat_dom"/>
</dbReference>
<name>A0A8C5MV78_9ANUR</name>
<dbReference type="Gene3D" id="3.90.228.10">
    <property type="match status" value="1"/>
</dbReference>
<dbReference type="GO" id="GO:0005737">
    <property type="term" value="C:cytoplasm"/>
    <property type="evidence" value="ECO:0007669"/>
    <property type="project" value="TreeGrafter"/>
</dbReference>
<reference evidence="3" key="2">
    <citation type="submission" date="2025-09" db="UniProtKB">
        <authorList>
            <consortium name="Ensembl"/>
        </authorList>
    </citation>
    <scope>IDENTIFICATION</scope>
</reference>